<dbReference type="InterPro" id="IPR031705">
    <property type="entry name" value="Glyco_hydro_36_C"/>
</dbReference>
<evidence type="ECO:0000313" key="3">
    <source>
        <dbReference type="Proteomes" id="UP001519887"/>
    </source>
</evidence>
<gene>
    <name evidence="2" type="ORF">K0U00_39585</name>
</gene>
<reference evidence="2 3" key="1">
    <citation type="submission" date="2021-07" db="EMBL/GenBank/DDBJ databases">
        <title>Paenibacillus radiodurans sp. nov., isolated from the southeastern edge of Tengger Desert.</title>
        <authorList>
            <person name="Zhang G."/>
        </authorList>
    </citation>
    <scope>NUCLEOTIDE SEQUENCE [LARGE SCALE GENOMIC DNA]</scope>
    <source>
        <strain evidence="2 3">CCM 7311</strain>
    </source>
</reference>
<feature type="domain" description="Glycosyl hydrolase family 36 C-terminal" evidence="1">
    <location>
        <begin position="1"/>
        <end position="42"/>
    </location>
</feature>
<dbReference type="EMBL" id="JAHZIK010002067">
    <property type="protein sequence ID" value="MBW7460183.1"/>
    <property type="molecule type" value="Genomic_DNA"/>
</dbReference>
<evidence type="ECO:0000259" key="1">
    <source>
        <dbReference type="Pfam" id="PF16874"/>
    </source>
</evidence>
<dbReference type="InterPro" id="IPR013780">
    <property type="entry name" value="Glyco_hydro_b"/>
</dbReference>
<feature type="non-terminal residue" evidence="2">
    <location>
        <position position="1"/>
    </location>
</feature>
<name>A0ABS7CGY9_9BACL</name>
<keyword evidence="3" id="KW-1185">Reference proteome</keyword>
<proteinExistence type="predicted"/>
<dbReference type="Gene3D" id="2.60.40.1180">
    <property type="entry name" value="Golgi alpha-mannosidase II"/>
    <property type="match status" value="1"/>
</dbReference>
<sequence>LDPDRTYEWIGKGEFIGGDELMHAGIVKPQAKHDYASVVYRFRAV</sequence>
<accession>A0ABS7CGY9</accession>
<organism evidence="2 3">
    <name type="scientific">Paenibacillus sepulcri</name>
    <dbReference type="NCBI Taxonomy" id="359917"/>
    <lineage>
        <taxon>Bacteria</taxon>
        <taxon>Bacillati</taxon>
        <taxon>Bacillota</taxon>
        <taxon>Bacilli</taxon>
        <taxon>Bacillales</taxon>
        <taxon>Paenibacillaceae</taxon>
        <taxon>Paenibacillus</taxon>
    </lineage>
</organism>
<dbReference type="Pfam" id="PF16874">
    <property type="entry name" value="Glyco_hydro_36C"/>
    <property type="match status" value="1"/>
</dbReference>
<dbReference type="Proteomes" id="UP001519887">
    <property type="component" value="Unassembled WGS sequence"/>
</dbReference>
<protein>
    <submittedName>
        <fullName evidence="2">GH36 C-terminal domain-containing protein</fullName>
    </submittedName>
</protein>
<evidence type="ECO:0000313" key="2">
    <source>
        <dbReference type="EMBL" id="MBW7460183.1"/>
    </source>
</evidence>
<comment type="caution">
    <text evidence="2">The sequence shown here is derived from an EMBL/GenBank/DDBJ whole genome shotgun (WGS) entry which is preliminary data.</text>
</comment>